<accession>A0ACD5GNB1</accession>
<evidence type="ECO:0000313" key="1">
    <source>
        <dbReference type="EMBL" id="XPM62321.1"/>
    </source>
</evidence>
<organism evidence="1 2">
    <name type="scientific">Desertifilum tharense IPPAS B-1220</name>
    <dbReference type="NCBI Taxonomy" id="1781255"/>
    <lineage>
        <taxon>Bacteria</taxon>
        <taxon>Bacillati</taxon>
        <taxon>Cyanobacteriota</taxon>
        <taxon>Cyanophyceae</taxon>
        <taxon>Desertifilales</taxon>
        <taxon>Desertifilaceae</taxon>
        <taxon>Desertifilum</taxon>
    </lineage>
</organism>
<sequence length="530" mass="58840">MVKILPYNRFTIQTQDSLVDVIEKLEAHVEAPKAFRSSFSRNHAPYQGRINISGFEIYRIIHYRNSFLPIIQGRFEKLPAGIAVHVTMKLHPFVIGFLLFWCSTWYSVTLPMLVLSGFSGDIPWEGWLFVGLPTLILIVFLQAFWYEANRSRRELTQMLLGGTLSQPVEEFNFLTPRRILIGFGAIAIAVVALFWNDFSVVHYTVSAESQSCSQATVASPYCDFKVVRTLEGHPTVSAIALSAKGQMLVSGGTDKALRVWDVPNGELKRTLQSDSGVIQAIAIAPNGTTVVSGSGDRMIRIWDLNSDRPAKLLKGHSSEIAQVRISPDGQTLTSSSNDEIKIWDLATGELQATLPDLTTTETSIGSVSIVQHFACLDLSPDGQKALVELGQKLMVWDLKTHQQLHIKGANLFYQTLSNARLSPDGQTVATLSHHKNSTTLKMWDSATGKLKAEITLPLSHDWGWNRMSFDGDRLLYSTPQRLFVWNAETSQLEANLAQSQMRQLTLSADASAIAGIIDAQESQIQVLQRL</sequence>
<keyword evidence="2" id="KW-1185">Reference proteome</keyword>
<proteinExistence type="predicted"/>
<name>A0ACD5GNB1_9CYAN</name>
<dbReference type="Proteomes" id="UP000095472">
    <property type="component" value="Chromosome"/>
</dbReference>
<protein>
    <submittedName>
        <fullName evidence="1">WD40 repeat domain-containing protein</fullName>
    </submittedName>
</protein>
<dbReference type="EMBL" id="CP182909">
    <property type="protein sequence ID" value="XPM62321.1"/>
    <property type="molecule type" value="Genomic_DNA"/>
</dbReference>
<gene>
    <name evidence="1" type="ORF">BH720_021405</name>
</gene>
<evidence type="ECO:0000313" key="2">
    <source>
        <dbReference type="Proteomes" id="UP000095472"/>
    </source>
</evidence>
<reference evidence="1 2" key="1">
    <citation type="journal article" date="2016" name="Genome Announc.">
        <title>Draft Genome Sequence of the Thermotolerant Cyanobacterium Desertifilum sp. IPPAS B-1220.</title>
        <authorList>
            <person name="Mironov K.S."/>
            <person name="Sinetova M.A."/>
            <person name="Bolatkhan K."/>
            <person name="Zayadan B.K."/>
            <person name="Ustinova V.V."/>
            <person name="Kupriyanova E.V."/>
            <person name="Skrypnik A.N."/>
            <person name="Gogoleva N.E."/>
            <person name="Gogolev Y.V."/>
            <person name="Los D.A."/>
        </authorList>
    </citation>
    <scope>NUCLEOTIDE SEQUENCE [LARGE SCALE GENOMIC DNA]</scope>
    <source>
        <strain evidence="1 2">IPPAS B-1220</strain>
    </source>
</reference>